<dbReference type="InterPro" id="IPR035906">
    <property type="entry name" value="MetI-like_sf"/>
</dbReference>
<feature type="transmembrane region" description="Helical" evidence="9">
    <location>
        <begin position="81"/>
        <end position="104"/>
    </location>
</feature>
<evidence type="ECO:0000256" key="4">
    <source>
        <dbReference type="ARBA" id="ARBA00022475"/>
    </source>
</evidence>
<dbReference type="InterPro" id="IPR010065">
    <property type="entry name" value="AA_ABC_transptr_permease_3TM"/>
</dbReference>
<dbReference type="GO" id="GO:0022857">
    <property type="term" value="F:transmembrane transporter activity"/>
    <property type="evidence" value="ECO:0007669"/>
    <property type="project" value="InterPro"/>
</dbReference>
<dbReference type="PROSITE" id="PS50928">
    <property type="entry name" value="ABC_TM1"/>
    <property type="match status" value="1"/>
</dbReference>
<dbReference type="Pfam" id="PF00528">
    <property type="entry name" value="BPD_transp_1"/>
    <property type="match status" value="1"/>
</dbReference>
<keyword evidence="5 9" id="KW-0812">Transmembrane</keyword>
<name>A0A382CBA3_9ZZZZ</name>
<evidence type="ECO:0000259" key="10">
    <source>
        <dbReference type="PROSITE" id="PS50928"/>
    </source>
</evidence>
<gene>
    <name evidence="11" type="ORF">METZ01_LOCUS175491</name>
</gene>
<feature type="transmembrane region" description="Helical" evidence="9">
    <location>
        <begin position="20"/>
        <end position="40"/>
    </location>
</feature>
<evidence type="ECO:0000256" key="3">
    <source>
        <dbReference type="ARBA" id="ARBA00022448"/>
    </source>
</evidence>
<dbReference type="PANTHER" id="PTHR30614:SF20">
    <property type="entry name" value="GLUTAMINE TRANSPORT SYSTEM PERMEASE PROTEIN GLNP"/>
    <property type="match status" value="1"/>
</dbReference>
<keyword evidence="3" id="KW-0813">Transport</keyword>
<reference evidence="11" key="1">
    <citation type="submission" date="2018-05" db="EMBL/GenBank/DDBJ databases">
        <authorList>
            <person name="Lanie J.A."/>
            <person name="Ng W.-L."/>
            <person name="Kazmierczak K.M."/>
            <person name="Andrzejewski T.M."/>
            <person name="Davidsen T.M."/>
            <person name="Wayne K.J."/>
            <person name="Tettelin H."/>
            <person name="Glass J.I."/>
            <person name="Rusch D."/>
            <person name="Podicherti R."/>
            <person name="Tsui H.-C.T."/>
            <person name="Winkler M.E."/>
        </authorList>
    </citation>
    <scope>NUCLEOTIDE SEQUENCE</scope>
</reference>
<dbReference type="AlphaFoldDB" id="A0A382CBA3"/>
<dbReference type="GO" id="GO:0043190">
    <property type="term" value="C:ATP-binding cassette (ABC) transporter complex"/>
    <property type="evidence" value="ECO:0007669"/>
    <property type="project" value="InterPro"/>
</dbReference>
<evidence type="ECO:0000256" key="1">
    <source>
        <dbReference type="ARBA" id="ARBA00004651"/>
    </source>
</evidence>
<dbReference type="NCBIfam" id="TIGR01726">
    <property type="entry name" value="HEQRo_perm_3TM"/>
    <property type="match status" value="1"/>
</dbReference>
<dbReference type="CDD" id="cd06261">
    <property type="entry name" value="TM_PBP2"/>
    <property type="match status" value="1"/>
</dbReference>
<evidence type="ECO:0000256" key="8">
    <source>
        <dbReference type="ARBA" id="ARBA00023136"/>
    </source>
</evidence>
<feature type="transmembrane region" description="Helical" evidence="9">
    <location>
        <begin position="181"/>
        <end position="203"/>
    </location>
</feature>
<feature type="transmembrane region" description="Helical" evidence="9">
    <location>
        <begin position="47"/>
        <end position="75"/>
    </location>
</feature>
<evidence type="ECO:0000256" key="5">
    <source>
        <dbReference type="ARBA" id="ARBA00022692"/>
    </source>
</evidence>
<evidence type="ECO:0000313" key="11">
    <source>
        <dbReference type="EMBL" id="SVB22637.1"/>
    </source>
</evidence>
<dbReference type="InterPro" id="IPR043429">
    <property type="entry name" value="ArtM/GltK/GlnP/TcyL/YhdX-like"/>
</dbReference>
<evidence type="ECO:0000256" key="9">
    <source>
        <dbReference type="SAM" id="Phobius"/>
    </source>
</evidence>
<evidence type="ECO:0000256" key="2">
    <source>
        <dbReference type="ARBA" id="ARBA00010072"/>
    </source>
</evidence>
<proteinExistence type="inferred from homology"/>
<keyword evidence="7 9" id="KW-1133">Transmembrane helix</keyword>
<evidence type="ECO:0000256" key="7">
    <source>
        <dbReference type="ARBA" id="ARBA00022989"/>
    </source>
</evidence>
<keyword evidence="6" id="KW-0029">Amino-acid transport</keyword>
<organism evidence="11">
    <name type="scientific">marine metagenome</name>
    <dbReference type="NCBI Taxonomy" id="408172"/>
    <lineage>
        <taxon>unclassified sequences</taxon>
        <taxon>metagenomes</taxon>
        <taxon>ecological metagenomes</taxon>
    </lineage>
</organism>
<dbReference type="EMBL" id="UINC01033402">
    <property type="protein sequence ID" value="SVB22637.1"/>
    <property type="molecule type" value="Genomic_DNA"/>
</dbReference>
<feature type="transmembrane region" description="Helical" evidence="9">
    <location>
        <begin position="146"/>
        <end position="166"/>
    </location>
</feature>
<comment type="similarity">
    <text evidence="2">Belongs to the binding-protein-dependent transport system permease family. HisMQ subfamily.</text>
</comment>
<feature type="domain" description="ABC transmembrane type-1" evidence="10">
    <location>
        <begin position="16"/>
        <end position="204"/>
    </location>
</feature>
<sequence>MLDVFISNLPYLMKGAVQTVWLALAGVGFGTLFGLILGVVNASMGGIIAWFINIYVFVIRGIPVLVWMFLAYYMLPQLGLIIGDIFAVIGSLILYTGAFVAEIARGAVLSIPKHQVDSAKGLGMNKFNTLRLVIIPQAMKMSIPPLLNNSVMMIKATAYVSVVGVWELTYAAREVVERTLAAFQVFFGVMCIYFLICYPLTIVARQLEKRYSYDH</sequence>
<keyword evidence="4" id="KW-1003">Cell membrane</keyword>
<dbReference type="GO" id="GO:0006865">
    <property type="term" value="P:amino acid transport"/>
    <property type="evidence" value="ECO:0007669"/>
    <property type="project" value="UniProtKB-KW"/>
</dbReference>
<evidence type="ECO:0000256" key="6">
    <source>
        <dbReference type="ARBA" id="ARBA00022970"/>
    </source>
</evidence>
<dbReference type="PANTHER" id="PTHR30614">
    <property type="entry name" value="MEMBRANE COMPONENT OF AMINO ACID ABC TRANSPORTER"/>
    <property type="match status" value="1"/>
</dbReference>
<dbReference type="SUPFAM" id="SSF161098">
    <property type="entry name" value="MetI-like"/>
    <property type="match status" value="1"/>
</dbReference>
<dbReference type="InterPro" id="IPR000515">
    <property type="entry name" value="MetI-like"/>
</dbReference>
<keyword evidence="8 9" id="KW-0472">Membrane</keyword>
<comment type="subcellular location">
    <subcellularLocation>
        <location evidence="1">Cell membrane</location>
        <topology evidence="1">Multi-pass membrane protein</topology>
    </subcellularLocation>
</comment>
<accession>A0A382CBA3</accession>
<dbReference type="Gene3D" id="1.10.3720.10">
    <property type="entry name" value="MetI-like"/>
    <property type="match status" value="1"/>
</dbReference>
<protein>
    <recommendedName>
        <fullName evidence="10">ABC transmembrane type-1 domain-containing protein</fullName>
    </recommendedName>
</protein>